<dbReference type="RefSeq" id="WP_415866821.1">
    <property type="nucleotide sequence ID" value="NZ_CP134537.1"/>
</dbReference>
<accession>A0ABY9XX94</accession>
<dbReference type="Gene3D" id="2.60.120.200">
    <property type="match status" value="1"/>
</dbReference>
<dbReference type="InterPro" id="IPR013783">
    <property type="entry name" value="Ig-like_fold"/>
</dbReference>
<sequence length="241" mass="26758">MATSYNVKRSSAWEGPYEIIASGLTTTSYEETYTGDKTYFYVVTALNSNDESSNSLRVSINIDKFVYLKFDETEGNIAIDSWSGLDGLLDGEADWTEGISANAVYLNGINNSDVALPEGIMSEIKDFTISTWVKLDEMTIWTRIFDFGSSTDTYMFLTPLSEEDTVRFAIKNGDDEQQINGAYALSTGEWHHVAVTLSGTVGILYVEGVEVGRNSNMTLNPSNLGMTTQNWIGKSQWYSTH</sequence>
<dbReference type="InterPro" id="IPR013320">
    <property type="entry name" value="ConA-like_dom_sf"/>
</dbReference>
<gene>
    <name evidence="1" type="ORF">RHP51_07955</name>
</gene>
<reference evidence="1 2" key="1">
    <citation type="submission" date="2023-09" db="EMBL/GenBank/DDBJ databases">
        <title>Thalassobella suaedae gen. nov., sp. nov., a marine bacterium of the family Flavobacteriaceae isolated from a halophyte Suaeda japonica.</title>
        <authorList>
            <person name="Lee S.Y."/>
            <person name="Hwang C.Y."/>
        </authorList>
    </citation>
    <scope>NUCLEOTIDE SEQUENCE [LARGE SCALE GENOMIC DNA]</scope>
    <source>
        <strain evidence="1 2">HL-DH14</strain>
    </source>
</reference>
<evidence type="ECO:0000313" key="1">
    <source>
        <dbReference type="EMBL" id="WNH10573.1"/>
    </source>
</evidence>
<organism evidence="1 2">
    <name type="scientific">Thalassobellus suaedae</name>
    <dbReference type="NCBI Taxonomy" id="3074124"/>
    <lineage>
        <taxon>Bacteria</taxon>
        <taxon>Pseudomonadati</taxon>
        <taxon>Bacteroidota</taxon>
        <taxon>Flavobacteriia</taxon>
        <taxon>Flavobacteriales</taxon>
        <taxon>Flavobacteriaceae</taxon>
        <taxon>Thalassobellus</taxon>
    </lineage>
</organism>
<dbReference type="EMBL" id="CP134537">
    <property type="protein sequence ID" value="WNH10573.1"/>
    <property type="molecule type" value="Genomic_DNA"/>
</dbReference>
<name>A0ABY9XX94_9FLAO</name>
<dbReference type="SUPFAM" id="SSF49899">
    <property type="entry name" value="Concanavalin A-like lectins/glucanases"/>
    <property type="match status" value="1"/>
</dbReference>
<dbReference type="Gene3D" id="2.60.40.10">
    <property type="entry name" value="Immunoglobulins"/>
    <property type="match status" value="1"/>
</dbReference>
<protein>
    <submittedName>
        <fullName evidence="1">LamG domain-containing protein</fullName>
    </submittedName>
</protein>
<dbReference type="Pfam" id="PF13385">
    <property type="entry name" value="Laminin_G_3"/>
    <property type="match status" value="1"/>
</dbReference>
<proteinExistence type="predicted"/>
<dbReference type="Proteomes" id="UP001302806">
    <property type="component" value="Chromosome"/>
</dbReference>
<evidence type="ECO:0000313" key="2">
    <source>
        <dbReference type="Proteomes" id="UP001302806"/>
    </source>
</evidence>